<dbReference type="EMBL" id="NPIC01000012">
    <property type="protein sequence ID" value="RDL31500.1"/>
    <property type="molecule type" value="Genomic_DNA"/>
</dbReference>
<keyword evidence="15" id="KW-0472">Membrane</keyword>
<evidence type="ECO:0000256" key="2">
    <source>
        <dbReference type="ARBA" id="ARBA00004167"/>
    </source>
</evidence>
<evidence type="ECO:0000256" key="3">
    <source>
        <dbReference type="ARBA" id="ARBA00022448"/>
    </source>
</evidence>
<dbReference type="InterPro" id="IPR027417">
    <property type="entry name" value="P-loop_NTPase"/>
</dbReference>
<keyword evidence="7" id="KW-0479">Metal-binding</keyword>
<feature type="compositionally biased region" description="Polar residues" evidence="18">
    <location>
        <begin position="49"/>
        <end position="76"/>
    </location>
</feature>
<dbReference type="AlphaFoldDB" id="A0A370TBS4"/>
<dbReference type="GO" id="GO:0016020">
    <property type="term" value="C:membrane"/>
    <property type="evidence" value="ECO:0007669"/>
    <property type="project" value="UniProtKB-SubCell"/>
</dbReference>
<keyword evidence="17" id="KW-0175">Coiled coil</keyword>
<dbReference type="Gene3D" id="3.40.50.300">
    <property type="entry name" value="P-loop containing nucleotide triphosphate hydrolases"/>
    <property type="match status" value="1"/>
</dbReference>
<keyword evidence="9" id="KW-0378">Hydrolase</keyword>
<dbReference type="STRING" id="2656787.A0A370TBS4"/>
<comment type="subcellular location">
    <subcellularLocation>
        <location evidence="2">Membrane</location>
        <topology evidence="2">Single-pass membrane protein</topology>
    </subcellularLocation>
    <subcellularLocation>
        <location evidence="16">Plastid</location>
        <location evidence="16">Chloroplast outer membrane</location>
    </subcellularLocation>
</comment>
<dbReference type="RefSeq" id="XP_031865631.1">
    <property type="nucleotide sequence ID" value="XM_032018332.1"/>
</dbReference>
<evidence type="ECO:0000256" key="4">
    <source>
        <dbReference type="ARBA" id="ARBA00022528"/>
    </source>
</evidence>
<evidence type="ECO:0000256" key="15">
    <source>
        <dbReference type="ARBA" id="ARBA00023136"/>
    </source>
</evidence>
<reference evidence="20 21" key="1">
    <citation type="journal article" date="2018" name="IMA Fungus">
        <title>IMA Genome-F 9: Draft genome sequence of Annulohypoxylon stygium, Aspergillus mulundensis, Berkeleyomyces basicola (syn. Thielaviopsis basicola), Ceratocystis smalleyi, two Cercospora beticola strains, Coleophoma cylindrospora, Fusarium fracticaudum, Phialophora cf. hyalina, and Morchella septimelata.</title>
        <authorList>
            <person name="Wingfield B.D."/>
            <person name="Bills G.F."/>
            <person name="Dong Y."/>
            <person name="Huang W."/>
            <person name="Nel W.J."/>
            <person name="Swalarsk-Parry B.S."/>
            <person name="Vaghefi N."/>
            <person name="Wilken P.M."/>
            <person name="An Z."/>
            <person name="de Beer Z.W."/>
            <person name="De Vos L."/>
            <person name="Chen L."/>
            <person name="Duong T.A."/>
            <person name="Gao Y."/>
            <person name="Hammerbacher A."/>
            <person name="Kikkert J.R."/>
            <person name="Li Y."/>
            <person name="Li H."/>
            <person name="Li K."/>
            <person name="Li Q."/>
            <person name="Liu X."/>
            <person name="Ma X."/>
            <person name="Naidoo K."/>
            <person name="Pethybridge S.J."/>
            <person name="Sun J."/>
            <person name="Steenkamp E.T."/>
            <person name="van der Nest M.A."/>
            <person name="van Wyk S."/>
            <person name="Wingfield M.J."/>
            <person name="Xiong C."/>
            <person name="Yue Q."/>
            <person name="Zhang X."/>
        </authorList>
    </citation>
    <scope>NUCLEOTIDE SEQUENCE [LARGE SCALE GENOMIC DNA]</scope>
    <source>
        <strain evidence="20 21">BP 5553</strain>
    </source>
</reference>
<dbReference type="GO" id="GO:0046872">
    <property type="term" value="F:metal ion binding"/>
    <property type="evidence" value="ECO:0007669"/>
    <property type="project" value="UniProtKB-KW"/>
</dbReference>
<keyword evidence="13" id="KW-1133">Transmembrane helix</keyword>
<keyword evidence="21" id="KW-1185">Reference proteome</keyword>
<evidence type="ECO:0000256" key="1">
    <source>
        <dbReference type="ARBA" id="ARBA00001946"/>
    </source>
</evidence>
<dbReference type="GO" id="GO:0016787">
    <property type="term" value="F:hydrolase activity"/>
    <property type="evidence" value="ECO:0007669"/>
    <property type="project" value="UniProtKB-KW"/>
</dbReference>
<comment type="cofactor">
    <cofactor evidence="1">
        <name>Mg(2+)</name>
        <dbReference type="ChEBI" id="CHEBI:18420"/>
    </cofactor>
</comment>
<organism evidence="20 21">
    <name type="scientific">Venustampulla echinocandica</name>
    <dbReference type="NCBI Taxonomy" id="2656787"/>
    <lineage>
        <taxon>Eukaryota</taxon>
        <taxon>Fungi</taxon>
        <taxon>Dikarya</taxon>
        <taxon>Ascomycota</taxon>
        <taxon>Pezizomycotina</taxon>
        <taxon>Leotiomycetes</taxon>
        <taxon>Helotiales</taxon>
        <taxon>Pleuroascaceae</taxon>
        <taxon>Venustampulla</taxon>
    </lineage>
</organism>
<feature type="domain" description="AIG1-type G" evidence="19">
    <location>
        <begin position="87"/>
        <end position="228"/>
    </location>
</feature>
<dbReference type="CDD" id="cd00882">
    <property type="entry name" value="Ras_like_GTPase"/>
    <property type="match status" value="1"/>
</dbReference>
<evidence type="ECO:0000256" key="5">
    <source>
        <dbReference type="ARBA" id="ARBA00022640"/>
    </source>
</evidence>
<keyword evidence="10" id="KW-1002">Plastid outer membrane</keyword>
<evidence type="ECO:0000256" key="6">
    <source>
        <dbReference type="ARBA" id="ARBA00022692"/>
    </source>
</evidence>
<proteinExistence type="predicted"/>
<dbReference type="PANTHER" id="PTHR10903">
    <property type="entry name" value="GTPASE, IMAP FAMILY MEMBER-RELATED"/>
    <property type="match status" value="1"/>
</dbReference>
<evidence type="ECO:0000256" key="16">
    <source>
        <dbReference type="ARBA" id="ARBA00024013"/>
    </source>
</evidence>
<evidence type="ECO:0000256" key="13">
    <source>
        <dbReference type="ARBA" id="ARBA00022989"/>
    </source>
</evidence>
<keyword evidence="14" id="KW-0342">GTP-binding</keyword>
<dbReference type="Pfam" id="PF04548">
    <property type="entry name" value="AIG1"/>
    <property type="match status" value="1"/>
</dbReference>
<keyword evidence="3" id="KW-0813">Transport</keyword>
<evidence type="ECO:0000256" key="7">
    <source>
        <dbReference type="ARBA" id="ARBA00022723"/>
    </source>
</evidence>
<evidence type="ECO:0000256" key="10">
    <source>
        <dbReference type="ARBA" id="ARBA00022805"/>
    </source>
</evidence>
<keyword evidence="6" id="KW-0812">Transmembrane</keyword>
<protein>
    <recommendedName>
        <fullName evidence="19">AIG1-type G domain-containing protein</fullName>
    </recommendedName>
</protein>
<dbReference type="PANTHER" id="PTHR10903:SF135">
    <property type="entry name" value="TRANSLOCASE OF CHLOROPLAST 120, CHLOROPLASTIC-RELATED"/>
    <property type="match status" value="1"/>
</dbReference>
<sequence>MVQYTHQTWPDGSGGHIVNVAPREHGIGGAQSTYPPQLPAHTAQRARSMPSTPSEILESSTAGSSWVSDVPRNSPQEEGWTTRPKISILVMGGTGVGKSALIAKLTGSPVKLGHTLQSCTTQCKGWNYIHESNTTVTLIDTPGFDDTVRPDMEILASIASYIRDPRHAPPVGVIYMHRITDKKMTGASRMNLEMLRAVCGEHYFQNVVLVTSMWDTIPAARPLSEFEAREAELMASTEFLGDLVDKGANPRRYLGDGPSATQIVDVLCNKHQAPPLKITLELSRSMQIEDTTAGRILTAELRKREKKRLHEIEEEREEERMLRAELAETEAKVRDNERRLRAEIERERRARKRQEDAEELQEHRGRNFAIKAAMIAAGWTGHFGDRR</sequence>
<keyword evidence="11" id="KW-0460">Magnesium</keyword>
<keyword evidence="12" id="KW-0653">Protein transport</keyword>
<evidence type="ECO:0000256" key="14">
    <source>
        <dbReference type="ARBA" id="ARBA00023134"/>
    </source>
</evidence>
<dbReference type="SUPFAM" id="SSF52540">
    <property type="entry name" value="P-loop containing nucleoside triphosphate hydrolases"/>
    <property type="match status" value="1"/>
</dbReference>
<dbReference type="InterPro" id="IPR045058">
    <property type="entry name" value="GIMA/IAN/Toc"/>
</dbReference>
<evidence type="ECO:0000256" key="8">
    <source>
        <dbReference type="ARBA" id="ARBA00022741"/>
    </source>
</evidence>
<evidence type="ECO:0000256" key="18">
    <source>
        <dbReference type="SAM" id="MobiDB-lite"/>
    </source>
</evidence>
<keyword evidence="5" id="KW-0934">Plastid</keyword>
<name>A0A370TBS4_9HELO</name>
<evidence type="ECO:0000256" key="17">
    <source>
        <dbReference type="SAM" id="Coils"/>
    </source>
</evidence>
<dbReference type="GO" id="GO:0005525">
    <property type="term" value="F:GTP binding"/>
    <property type="evidence" value="ECO:0007669"/>
    <property type="project" value="UniProtKB-KW"/>
</dbReference>
<dbReference type="GeneID" id="43602558"/>
<feature type="region of interest" description="Disordered" evidence="18">
    <location>
        <begin position="25"/>
        <end position="79"/>
    </location>
</feature>
<evidence type="ECO:0000313" key="20">
    <source>
        <dbReference type="EMBL" id="RDL31500.1"/>
    </source>
</evidence>
<evidence type="ECO:0000256" key="9">
    <source>
        <dbReference type="ARBA" id="ARBA00022801"/>
    </source>
</evidence>
<evidence type="ECO:0000256" key="12">
    <source>
        <dbReference type="ARBA" id="ARBA00022927"/>
    </source>
</evidence>
<evidence type="ECO:0000259" key="19">
    <source>
        <dbReference type="Pfam" id="PF04548"/>
    </source>
</evidence>
<comment type="caution">
    <text evidence="20">The sequence shown here is derived from an EMBL/GenBank/DDBJ whole genome shotgun (WGS) entry which is preliminary data.</text>
</comment>
<feature type="coiled-coil region" evidence="17">
    <location>
        <begin position="302"/>
        <end position="357"/>
    </location>
</feature>
<evidence type="ECO:0000256" key="11">
    <source>
        <dbReference type="ARBA" id="ARBA00022842"/>
    </source>
</evidence>
<keyword evidence="4" id="KW-0150">Chloroplast</keyword>
<accession>A0A370TBS4</accession>
<dbReference type="GO" id="GO:0015031">
    <property type="term" value="P:protein transport"/>
    <property type="evidence" value="ECO:0007669"/>
    <property type="project" value="UniProtKB-KW"/>
</dbReference>
<evidence type="ECO:0000313" key="21">
    <source>
        <dbReference type="Proteomes" id="UP000254866"/>
    </source>
</evidence>
<dbReference type="Proteomes" id="UP000254866">
    <property type="component" value="Unassembled WGS sequence"/>
</dbReference>
<dbReference type="InterPro" id="IPR006703">
    <property type="entry name" value="G_AIG1"/>
</dbReference>
<dbReference type="OrthoDB" id="8954335at2759"/>
<gene>
    <name evidence="20" type="ORF">BP5553_09709</name>
</gene>
<keyword evidence="8" id="KW-0547">Nucleotide-binding</keyword>